<protein>
    <recommendedName>
        <fullName evidence="3">DUF8173 domain-containing protein</fullName>
    </recommendedName>
</protein>
<reference evidence="4 5" key="1">
    <citation type="submission" date="2019-02" db="EMBL/GenBank/DDBJ databases">
        <title>Genome analysis provides insights into bioremediation potentialities and Haloocin production by Natrinema altunense strain 4.1R isolated from Chott Douz in Tunisian desert.</title>
        <authorList>
            <person name="Najjari A."/>
            <person name="Youssef N."/>
            <person name="Ben Dhia O."/>
            <person name="Ferjani R."/>
            <person name="El Hidri D."/>
            <person name="Ouzari H.I."/>
            <person name="Cherif A."/>
        </authorList>
    </citation>
    <scope>NUCLEOTIDE SEQUENCE [LARGE SCALE GENOMIC DNA]</scope>
    <source>
        <strain evidence="4 5">4.1R</strain>
    </source>
</reference>
<name>A0A482XV51_9EURY</name>
<sequence>MVPTVAALSGPVRTGTATPASASNAFVGSPLSQAASVTLAWMAITVVAAAVLLIGAPKAMRGLRDDIVTEPDTTFAVGFVALFGLLVCSGLPLFVGTSLEHSGLIAVGLIVATPGLLACVALLLGGGCVGTVAVGDRLGDRLGSGAPSAWRALGIGLLALGGSQLVPIAGTIATIAVASIGSGAIVNRGTEAWRGEPLLGASTNARTDRRTAVRSAAPSERDRSERRASSDPTDGDGDANSIPAVSGTRSSGEAGHCGDAAWGLENGETDLEAGNPAADEHRGTDEASRDGRGGERRNDAN</sequence>
<feature type="domain" description="DUF8173" evidence="3">
    <location>
        <begin position="12"/>
        <end position="190"/>
    </location>
</feature>
<evidence type="ECO:0000256" key="2">
    <source>
        <dbReference type="SAM" id="Phobius"/>
    </source>
</evidence>
<dbReference type="EMBL" id="SHMR01000007">
    <property type="protein sequence ID" value="RZH66712.1"/>
    <property type="molecule type" value="Genomic_DNA"/>
</dbReference>
<organism evidence="4 5">
    <name type="scientific">Natrinema altunense</name>
    <dbReference type="NCBI Taxonomy" id="222984"/>
    <lineage>
        <taxon>Archaea</taxon>
        <taxon>Methanobacteriati</taxon>
        <taxon>Methanobacteriota</taxon>
        <taxon>Stenosarchaea group</taxon>
        <taxon>Halobacteria</taxon>
        <taxon>Halobacteriales</taxon>
        <taxon>Natrialbaceae</taxon>
        <taxon>Natrinema</taxon>
    </lineage>
</organism>
<keyword evidence="2" id="KW-0472">Membrane</keyword>
<dbReference type="AlphaFoldDB" id="A0A482XV51"/>
<feature type="compositionally biased region" description="Basic and acidic residues" evidence="1">
    <location>
        <begin position="219"/>
        <end position="229"/>
    </location>
</feature>
<accession>A0A482XV51</accession>
<proteinExistence type="predicted"/>
<feature type="compositionally biased region" description="Basic and acidic residues" evidence="1">
    <location>
        <begin position="278"/>
        <end position="301"/>
    </location>
</feature>
<feature type="region of interest" description="Disordered" evidence="1">
    <location>
        <begin position="197"/>
        <end position="301"/>
    </location>
</feature>
<dbReference type="RefSeq" id="WP_130171026.1">
    <property type="nucleotide sequence ID" value="NZ_SHMR01000007.1"/>
</dbReference>
<feature type="transmembrane region" description="Helical" evidence="2">
    <location>
        <begin position="155"/>
        <end position="178"/>
    </location>
</feature>
<evidence type="ECO:0000256" key="1">
    <source>
        <dbReference type="SAM" id="MobiDB-lite"/>
    </source>
</evidence>
<evidence type="ECO:0000259" key="3">
    <source>
        <dbReference type="Pfam" id="PF26514"/>
    </source>
</evidence>
<dbReference type="Proteomes" id="UP000292704">
    <property type="component" value="Unassembled WGS sequence"/>
</dbReference>
<dbReference type="InterPro" id="IPR058486">
    <property type="entry name" value="DUF8173"/>
</dbReference>
<keyword evidence="2" id="KW-0812">Transmembrane</keyword>
<dbReference type="STRING" id="222984.GCA_000731985_03684"/>
<keyword evidence="2" id="KW-1133">Transmembrane helix</keyword>
<feature type="transmembrane region" description="Helical" evidence="2">
    <location>
        <begin position="101"/>
        <end position="134"/>
    </location>
</feature>
<comment type="caution">
    <text evidence="4">The sequence shown here is derived from an EMBL/GenBank/DDBJ whole genome shotgun (WGS) entry which is preliminary data.</text>
</comment>
<evidence type="ECO:0000313" key="5">
    <source>
        <dbReference type="Proteomes" id="UP000292704"/>
    </source>
</evidence>
<feature type="transmembrane region" description="Helical" evidence="2">
    <location>
        <begin position="75"/>
        <end position="95"/>
    </location>
</feature>
<gene>
    <name evidence="4" type="ORF">ELS17_13055</name>
</gene>
<feature type="transmembrane region" description="Helical" evidence="2">
    <location>
        <begin position="34"/>
        <end position="54"/>
    </location>
</feature>
<dbReference type="Pfam" id="PF26514">
    <property type="entry name" value="DUF8173"/>
    <property type="match status" value="1"/>
</dbReference>
<dbReference type="OrthoDB" id="178003at2157"/>
<evidence type="ECO:0000313" key="4">
    <source>
        <dbReference type="EMBL" id="RZH66712.1"/>
    </source>
</evidence>